<dbReference type="RefSeq" id="WP_237382563.1">
    <property type="nucleotide sequence ID" value="NZ_CP071793.1"/>
</dbReference>
<dbReference type="SUPFAM" id="SSF58104">
    <property type="entry name" value="Methyl-accepting chemotaxis protein (MCP) signaling domain"/>
    <property type="match status" value="1"/>
</dbReference>
<feature type="transmembrane region" description="Helical" evidence="6">
    <location>
        <begin position="311"/>
        <end position="333"/>
    </location>
</feature>
<keyword evidence="6" id="KW-0472">Membrane</keyword>
<dbReference type="GO" id="GO:0005886">
    <property type="term" value="C:plasma membrane"/>
    <property type="evidence" value="ECO:0007669"/>
    <property type="project" value="UniProtKB-SubCell"/>
</dbReference>
<keyword evidence="6" id="KW-0812">Transmembrane</keyword>
<dbReference type="PROSITE" id="PS50111">
    <property type="entry name" value="CHEMOTAXIS_TRANSDUC_2"/>
    <property type="match status" value="1"/>
</dbReference>
<evidence type="ECO:0000256" key="2">
    <source>
        <dbReference type="ARBA" id="ARBA00022519"/>
    </source>
</evidence>
<dbReference type="Pfam" id="PF00015">
    <property type="entry name" value="MCPsignal"/>
    <property type="match status" value="1"/>
</dbReference>
<comment type="subcellular location">
    <subcellularLocation>
        <location evidence="1">Cell inner membrane</location>
        <topology evidence="1">Multi-pass membrane protein</topology>
    </subcellularLocation>
</comment>
<evidence type="ECO:0000313" key="11">
    <source>
        <dbReference type="Proteomes" id="UP000663929"/>
    </source>
</evidence>
<dbReference type="AlphaFoldDB" id="A0A8A4TTH3"/>
<proteinExistence type="inferred from homology"/>
<accession>A0A8A4TTH3</accession>
<dbReference type="Pfam" id="PF08376">
    <property type="entry name" value="NIT"/>
    <property type="match status" value="1"/>
</dbReference>
<evidence type="ECO:0000256" key="6">
    <source>
        <dbReference type="SAM" id="Phobius"/>
    </source>
</evidence>
<dbReference type="KEGG" id="scor:J3U87_08280"/>
<comment type="similarity">
    <text evidence="4">Belongs to the methyl-accepting chemotaxis (MCP) protein family.</text>
</comment>
<evidence type="ECO:0000256" key="4">
    <source>
        <dbReference type="ARBA" id="ARBA00029447"/>
    </source>
</evidence>
<feature type="domain" description="HAMP" evidence="9">
    <location>
        <begin position="334"/>
        <end position="387"/>
    </location>
</feature>
<dbReference type="SMART" id="SM00283">
    <property type="entry name" value="MA"/>
    <property type="match status" value="1"/>
</dbReference>
<dbReference type="EMBL" id="CP071793">
    <property type="protein sequence ID" value="QTD52454.1"/>
    <property type="molecule type" value="Genomic_DNA"/>
</dbReference>
<dbReference type="InterPro" id="IPR004089">
    <property type="entry name" value="MCPsignal_dom"/>
</dbReference>
<evidence type="ECO:0000313" key="10">
    <source>
        <dbReference type="EMBL" id="QTD52454.1"/>
    </source>
</evidence>
<dbReference type="PANTHER" id="PTHR32089:SF112">
    <property type="entry name" value="LYSOZYME-LIKE PROTEIN-RELATED"/>
    <property type="match status" value="1"/>
</dbReference>
<keyword evidence="11" id="KW-1185">Reference proteome</keyword>
<dbReference type="PROSITE" id="PS50192">
    <property type="entry name" value="T_SNARE"/>
    <property type="match status" value="1"/>
</dbReference>
<dbReference type="PROSITE" id="PS50885">
    <property type="entry name" value="HAMP"/>
    <property type="match status" value="1"/>
</dbReference>
<evidence type="ECO:0000256" key="5">
    <source>
        <dbReference type="PROSITE-ProRule" id="PRU00284"/>
    </source>
</evidence>
<gene>
    <name evidence="10" type="ORF">J3U87_08280</name>
</gene>
<dbReference type="PANTHER" id="PTHR32089">
    <property type="entry name" value="METHYL-ACCEPTING CHEMOTAXIS PROTEIN MCPB"/>
    <property type="match status" value="1"/>
</dbReference>
<dbReference type="InterPro" id="IPR013587">
    <property type="entry name" value="Nitrate/nitrite_sensing"/>
</dbReference>
<evidence type="ECO:0000256" key="1">
    <source>
        <dbReference type="ARBA" id="ARBA00004429"/>
    </source>
</evidence>
<evidence type="ECO:0000259" key="8">
    <source>
        <dbReference type="PROSITE" id="PS50192"/>
    </source>
</evidence>
<organism evidence="10 11">
    <name type="scientific">Sulfidibacter corallicola</name>
    <dbReference type="NCBI Taxonomy" id="2818388"/>
    <lineage>
        <taxon>Bacteria</taxon>
        <taxon>Pseudomonadati</taxon>
        <taxon>Acidobacteriota</taxon>
        <taxon>Holophagae</taxon>
        <taxon>Acanthopleuribacterales</taxon>
        <taxon>Acanthopleuribacteraceae</taxon>
        <taxon>Sulfidibacter</taxon>
    </lineage>
</organism>
<keyword evidence="2" id="KW-0997">Cell inner membrane</keyword>
<sequence length="688" mass="76007">MHLTHLNLRTKFLVIFFAPIFLLGFYVWGSLSSTLSVKRDAEAVVNLVSIVNLIQTAVHCLQIERGFTAAYASNRDPAVGKKLRQAQNNSNKALSEMELSFKRLKTYYHHHPDVLAHLNRGISKLESLQDLRSRVANQQADAGTTVKYYTAVIGHLIKFTGLSQGVTNNPEFERQFRAMFNFSNMKEMAGIQRAVLAAAFNTDSISKEGYLRVIRLNNTEKINRDYFLMFSNTEVVDHFEKTTKSPAFEYPQTFIQVFVQRGVDGGFNQDSVAWIRAQTAKIDLLREVETFNAEMMINRANALANASKSAFLFEGIFVALGILFLLGIIILFTRILSGSLGEMVTFLETLAKDRDLSIRFYRKEQDEIGQVAMALNSLISKWDHVMSELFQAAHTLETASGDLQGVSERMNQHSIDLGHRATEVASAAEEMSFSMQSVAATTKEAKNNLETVTHNTNEMQSTINDIATSSSNARDVVIHARRNVNDVNDGCSILARAGIEIGTVVGIILEIAEQTKLLALNATIEAARAGESGRGFSVVASEVKELARQTNEATDNIRGKVDTISVKTKKTVSDIQAINTIMEKVMNLVSNIALAVEEQSGSINGIAQNIQGANDGFREISLNIDQMAGVSLEIAKSTSGVRGHLSNLQKDSTQIETNARALEKLSKSLTTLMNDFKFSQREVDSVVP</sequence>
<name>A0A8A4TTH3_SULCO</name>
<feature type="domain" description="T-SNARE coiled-coil homology" evidence="8">
    <location>
        <begin position="565"/>
        <end position="627"/>
    </location>
</feature>
<dbReference type="InterPro" id="IPR000727">
    <property type="entry name" value="T_SNARE_dom"/>
</dbReference>
<evidence type="ECO:0000259" key="9">
    <source>
        <dbReference type="PROSITE" id="PS50885"/>
    </source>
</evidence>
<keyword evidence="2" id="KW-1003">Cell membrane</keyword>
<dbReference type="InterPro" id="IPR003660">
    <property type="entry name" value="HAMP_dom"/>
</dbReference>
<evidence type="ECO:0000256" key="3">
    <source>
        <dbReference type="ARBA" id="ARBA00023224"/>
    </source>
</evidence>
<protein>
    <submittedName>
        <fullName evidence="10">Methyl-accepting chemotaxis protein</fullName>
    </submittedName>
</protein>
<feature type="transmembrane region" description="Helical" evidence="6">
    <location>
        <begin position="12"/>
        <end position="29"/>
    </location>
</feature>
<keyword evidence="6" id="KW-1133">Transmembrane helix</keyword>
<dbReference type="Gene3D" id="1.10.287.950">
    <property type="entry name" value="Methyl-accepting chemotaxis protein"/>
    <property type="match status" value="1"/>
</dbReference>
<feature type="domain" description="Methyl-accepting transducer" evidence="7">
    <location>
        <begin position="406"/>
        <end position="642"/>
    </location>
</feature>
<evidence type="ECO:0000259" key="7">
    <source>
        <dbReference type="PROSITE" id="PS50111"/>
    </source>
</evidence>
<dbReference type="GO" id="GO:0007165">
    <property type="term" value="P:signal transduction"/>
    <property type="evidence" value="ECO:0007669"/>
    <property type="project" value="UniProtKB-KW"/>
</dbReference>
<keyword evidence="3 5" id="KW-0807">Transducer</keyword>
<dbReference type="Proteomes" id="UP000663929">
    <property type="component" value="Chromosome"/>
</dbReference>
<reference evidence="10" key="1">
    <citation type="submission" date="2021-03" db="EMBL/GenBank/DDBJ databases">
        <title>Acanthopleuribacteraceae sp. M133.</title>
        <authorList>
            <person name="Wang G."/>
        </authorList>
    </citation>
    <scope>NUCLEOTIDE SEQUENCE</scope>
    <source>
        <strain evidence="10">M133</strain>
    </source>
</reference>